<organism evidence="1 2">
    <name type="scientific">Angomonas deanei</name>
    <dbReference type="NCBI Taxonomy" id="59799"/>
    <lineage>
        <taxon>Eukaryota</taxon>
        <taxon>Discoba</taxon>
        <taxon>Euglenozoa</taxon>
        <taxon>Kinetoplastea</taxon>
        <taxon>Metakinetoplastina</taxon>
        <taxon>Trypanosomatida</taxon>
        <taxon>Trypanosomatidae</taxon>
        <taxon>Strigomonadinae</taxon>
        <taxon>Angomonas</taxon>
    </lineage>
</organism>
<dbReference type="GO" id="GO:0031514">
    <property type="term" value="C:motile cilium"/>
    <property type="evidence" value="ECO:0007669"/>
    <property type="project" value="TreeGrafter"/>
</dbReference>
<dbReference type="OrthoDB" id="444540at2759"/>
<keyword evidence="2" id="KW-1185">Reference proteome</keyword>
<dbReference type="VEuPathDB" id="TriTrypDB:ADEAN_000368200"/>
<gene>
    <name evidence="1" type="ORF">ADEAN_000368200</name>
</gene>
<reference evidence="1 2" key="1">
    <citation type="submission" date="2020-08" db="EMBL/GenBank/DDBJ databases">
        <authorList>
            <person name="Newling K."/>
            <person name="Davey J."/>
            <person name="Forrester S."/>
        </authorList>
    </citation>
    <scope>NUCLEOTIDE SEQUENCE [LARGE SCALE GENOMIC DNA]</scope>
    <source>
        <strain evidence="2">Crithidia deanei Carvalho (ATCC PRA-265)</strain>
    </source>
</reference>
<dbReference type="AlphaFoldDB" id="A0A7G2CAX0"/>
<dbReference type="EMBL" id="LR877150">
    <property type="protein sequence ID" value="CAD2216221.1"/>
    <property type="molecule type" value="Genomic_DNA"/>
</dbReference>
<evidence type="ECO:0000313" key="1">
    <source>
        <dbReference type="EMBL" id="CAD2216221.1"/>
    </source>
</evidence>
<dbReference type="Proteomes" id="UP000515908">
    <property type="component" value="Chromosome 06"/>
</dbReference>
<protein>
    <submittedName>
        <fullName evidence="1">Uncharacterized protein</fullName>
    </submittedName>
</protein>
<dbReference type="InterPro" id="IPR055325">
    <property type="entry name" value="CF161"/>
</dbReference>
<dbReference type="PANTHER" id="PTHR24274">
    <property type="entry name" value="CILIA- AND FLAGELLA-ASSOCIATED PROTEIN 161"/>
    <property type="match status" value="1"/>
</dbReference>
<sequence>MPRKALVGNWYEEEAYAQDRKRMIQGVDGKQVDAATAVRNMLGKVKHHTAPYLISPVPEDGYLRFYTPVMLQNAGTLGFLSVDLDDKVRSSTGWQVTCSTAPATESQRRNTVILAPGPVAATDAFPIPPDEMDIVHYGQPFYIMTVPELIPDPLSLASEHKTPSSCSKVTGKFQNVYYTPDGASPGAVWTVDFLSPDYREDMRDHPVKADDLLIVRHVMTNAPLGSVKETFLNDFGNQYEVGAGTITAYASRKKGGPIADENIWLFIHENQLYESEGGKNSTIRTASGEK</sequence>
<dbReference type="PANTHER" id="PTHR24274:SF2">
    <property type="entry name" value="CYSTEINE PEPTIDASE, PUTATIVE-RELATED"/>
    <property type="match status" value="1"/>
</dbReference>
<name>A0A7G2CAX0_9TRYP</name>
<accession>A0A7G2CAX0</accession>
<dbReference type="GO" id="GO:0060271">
    <property type="term" value="P:cilium assembly"/>
    <property type="evidence" value="ECO:0007669"/>
    <property type="project" value="TreeGrafter"/>
</dbReference>
<proteinExistence type="predicted"/>
<evidence type="ECO:0000313" key="2">
    <source>
        <dbReference type="Proteomes" id="UP000515908"/>
    </source>
</evidence>